<dbReference type="EC" id="2.4.1.227" evidence="10"/>
<dbReference type="GO" id="GO:0071555">
    <property type="term" value="P:cell wall organization"/>
    <property type="evidence" value="ECO:0007669"/>
    <property type="project" value="UniProtKB-KW"/>
</dbReference>
<keyword evidence="2 10" id="KW-0132">Cell division</keyword>
<dbReference type="AlphaFoldDB" id="A0A1G2DEY1"/>
<keyword evidence="1 10" id="KW-1003">Cell membrane</keyword>
<evidence type="ECO:0000256" key="8">
    <source>
        <dbReference type="ARBA" id="ARBA00023306"/>
    </source>
</evidence>
<dbReference type="CDD" id="cd03785">
    <property type="entry name" value="GT28_MurG"/>
    <property type="match status" value="1"/>
</dbReference>
<keyword evidence="7 10" id="KW-0472">Membrane</keyword>
<evidence type="ECO:0000256" key="7">
    <source>
        <dbReference type="ARBA" id="ARBA00023136"/>
    </source>
</evidence>
<feature type="domain" description="Glycosyl transferase family 28 C-terminal" evidence="12">
    <location>
        <begin position="192"/>
        <end position="360"/>
    </location>
</feature>
<evidence type="ECO:0000256" key="10">
    <source>
        <dbReference type="HAMAP-Rule" id="MF_00033"/>
    </source>
</evidence>
<comment type="caution">
    <text evidence="10">Lacks conserved residue(s) required for the propagation of feature annotation.</text>
</comment>
<gene>
    <name evidence="10" type="primary">murG</name>
    <name evidence="13" type="ORF">A3D67_00800</name>
</gene>
<feature type="domain" description="Glycosyltransferase family 28 N-terminal" evidence="11">
    <location>
        <begin position="3"/>
        <end position="146"/>
    </location>
</feature>
<dbReference type="EMBL" id="MHLN01000009">
    <property type="protein sequence ID" value="OGZ12195.1"/>
    <property type="molecule type" value="Genomic_DNA"/>
</dbReference>
<keyword evidence="5 10" id="KW-0133">Cell shape</keyword>
<feature type="binding site" evidence="10">
    <location>
        <begin position="10"/>
        <end position="12"/>
    </location>
    <ligand>
        <name>UDP-N-acetyl-alpha-D-glucosamine</name>
        <dbReference type="ChEBI" id="CHEBI:57705"/>
    </ligand>
</feature>
<evidence type="ECO:0000313" key="13">
    <source>
        <dbReference type="EMBL" id="OGZ12195.1"/>
    </source>
</evidence>
<dbReference type="Pfam" id="PF03033">
    <property type="entry name" value="Glyco_transf_28"/>
    <property type="match status" value="1"/>
</dbReference>
<feature type="binding site" evidence="10">
    <location>
        <position position="304"/>
    </location>
    <ligand>
        <name>UDP-N-acetyl-alpha-D-glucosamine</name>
        <dbReference type="ChEBI" id="CHEBI:57705"/>
    </ligand>
</feature>
<dbReference type="Pfam" id="PF04101">
    <property type="entry name" value="Glyco_tran_28_C"/>
    <property type="match status" value="1"/>
</dbReference>
<feature type="binding site" evidence="10">
    <location>
        <position position="169"/>
    </location>
    <ligand>
        <name>UDP-N-acetyl-alpha-D-glucosamine</name>
        <dbReference type="ChEBI" id="CHEBI:57705"/>
    </ligand>
</feature>
<proteinExistence type="inferred from homology"/>
<dbReference type="Proteomes" id="UP000178099">
    <property type="component" value="Unassembled WGS sequence"/>
</dbReference>
<dbReference type="GO" id="GO:0051301">
    <property type="term" value="P:cell division"/>
    <property type="evidence" value="ECO:0007669"/>
    <property type="project" value="UniProtKB-KW"/>
</dbReference>
<dbReference type="Gene3D" id="3.40.50.2000">
    <property type="entry name" value="Glycogen Phosphorylase B"/>
    <property type="match status" value="2"/>
</dbReference>
<keyword evidence="8 10" id="KW-0131">Cell cycle</keyword>
<comment type="subcellular location">
    <subcellularLocation>
        <location evidence="10">Cell membrane</location>
        <topology evidence="10">Peripheral membrane protein</topology>
        <orientation evidence="10">Cytoplasmic side</orientation>
    </subcellularLocation>
</comment>
<keyword evidence="9 10" id="KW-0961">Cell wall biogenesis/degradation</keyword>
<dbReference type="PANTHER" id="PTHR21015">
    <property type="entry name" value="UDP-N-ACETYLGLUCOSAMINE--N-ACETYLMURAMYL-(PENTAPEPTIDE) PYROPHOSPHORYL-UNDECAPRENOL N-ACETYLGLUCOSAMINE TRANSFERASE 1"/>
    <property type="match status" value="1"/>
</dbReference>
<dbReference type="PANTHER" id="PTHR21015:SF22">
    <property type="entry name" value="GLYCOSYLTRANSFERASE"/>
    <property type="match status" value="1"/>
</dbReference>
<dbReference type="GO" id="GO:0005886">
    <property type="term" value="C:plasma membrane"/>
    <property type="evidence" value="ECO:0007669"/>
    <property type="project" value="UniProtKB-SubCell"/>
</dbReference>
<evidence type="ECO:0000256" key="5">
    <source>
        <dbReference type="ARBA" id="ARBA00022960"/>
    </source>
</evidence>
<evidence type="ECO:0000256" key="9">
    <source>
        <dbReference type="ARBA" id="ARBA00023316"/>
    </source>
</evidence>
<comment type="pathway">
    <text evidence="10">Cell wall biogenesis; peptidoglycan biosynthesis.</text>
</comment>
<reference evidence="13 14" key="1">
    <citation type="journal article" date="2016" name="Nat. Commun.">
        <title>Thousands of microbial genomes shed light on interconnected biogeochemical processes in an aquifer system.</title>
        <authorList>
            <person name="Anantharaman K."/>
            <person name="Brown C.T."/>
            <person name="Hug L.A."/>
            <person name="Sharon I."/>
            <person name="Castelle C.J."/>
            <person name="Probst A.J."/>
            <person name="Thomas B.C."/>
            <person name="Singh A."/>
            <person name="Wilkins M.J."/>
            <person name="Karaoz U."/>
            <person name="Brodie E.L."/>
            <person name="Williams K.H."/>
            <person name="Hubbard S.S."/>
            <person name="Banfield J.F."/>
        </authorList>
    </citation>
    <scope>NUCLEOTIDE SEQUENCE [LARGE SCALE GENOMIC DNA]</scope>
</reference>
<comment type="function">
    <text evidence="10">Cell wall formation. Catalyzes the transfer of a GlcNAc subunit on undecaprenyl-pyrophosphoryl-MurNAc-pentapeptide (lipid intermediate I) to form undecaprenyl-pyrophosphoryl-MurNAc-(pentapeptide)GlcNAc (lipid intermediate II).</text>
</comment>
<dbReference type="GO" id="GO:0009252">
    <property type="term" value="P:peptidoglycan biosynthetic process"/>
    <property type="evidence" value="ECO:0007669"/>
    <property type="project" value="UniProtKB-UniRule"/>
</dbReference>
<dbReference type="GO" id="GO:0008360">
    <property type="term" value="P:regulation of cell shape"/>
    <property type="evidence" value="ECO:0007669"/>
    <property type="project" value="UniProtKB-KW"/>
</dbReference>
<dbReference type="InterPro" id="IPR004276">
    <property type="entry name" value="GlycoTrans_28_N"/>
</dbReference>
<evidence type="ECO:0000313" key="14">
    <source>
        <dbReference type="Proteomes" id="UP000178099"/>
    </source>
</evidence>
<comment type="similarity">
    <text evidence="10">Belongs to the glycosyltransferase 28 family. MurG subfamily.</text>
</comment>
<keyword evidence="4 10" id="KW-0808">Transferase</keyword>
<comment type="caution">
    <text evidence="13">The sequence shown here is derived from an EMBL/GenBank/DDBJ whole genome shotgun (WGS) entry which is preliminary data.</text>
</comment>
<sequence>MKIVLTGGGTAGHFYPLIAIAEAINRIAGEENLLRPELYYMSVDAHDKKALFDNGITFRKVFSGKARMYFSFLNFLDVFTLAFGLAKSIVDMYLLYPDVVISKGGYASIPAVYAARFFKIPIIIHESDSVPGKANQWAGKFATRIAVSWPEAYEYFPKDRTACIGQPVRAQIVTPEKHGAREFLKLTTEKPVVLVLGGSQGARMINDAILDILPELVGQYQIVHQTGEKNFDSVVEISRVVLKGSPEAASSYNPFGYLNTLAMKMAAGAADLVVSRAGSTIFEIAAWGKPSILIPIQDTNGDHQRKNAFNYSRRGAATVIEEKNLKPSVLLSEIKRILGDTELQEKMSAAAKSFFTPGAAEKIAHEALKIALAHQ</sequence>
<comment type="catalytic activity">
    <reaction evidence="10">
        <text>di-trans,octa-cis-undecaprenyl diphospho-N-acetyl-alpha-D-muramoyl-L-alanyl-D-glutamyl-meso-2,6-diaminopimeloyl-D-alanyl-D-alanine + UDP-N-acetyl-alpha-D-glucosamine = di-trans,octa-cis-undecaprenyl diphospho-[N-acetyl-alpha-D-glucosaminyl-(1-&gt;4)]-N-acetyl-alpha-D-muramoyl-L-alanyl-D-glutamyl-meso-2,6-diaminopimeloyl-D-alanyl-D-alanine + UDP + H(+)</text>
        <dbReference type="Rhea" id="RHEA:31227"/>
        <dbReference type="ChEBI" id="CHEBI:15378"/>
        <dbReference type="ChEBI" id="CHEBI:57705"/>
        <dbReference type="ChEBI" id="CHEBI:58223"/>
        <dbReference type="ChEBI" id="CHEBI:61387"/>
        <dbReference type="ChEBI" id="CHEBI:61388"/>
        <dbReference type="EC" id="2.4.1.227"/>
    </reaction>
</comment>
<protein>
    <recommendedName>
        <fullName evidence="10">UDP-N-acetylglucosamine--N-acetylmuramyl-(pentapeptide) pyrophosphoryl-undecaprenol N-acetylglucosamine transferase</fullName>
        <ecNumber evidence="10">2.4.1.227</ecNumber>
    </recommendedName>
    <alternativeName>
        <fullName evidence="10">Undecaprenyl-PP-MurNAc-pentapeptide-UDPGlcNAc GlcNAc transferase</fullName>
    </alternativeName>
</protein>
<evidence type="ECO:0000256" key="3">
    <source>
        <dbReference type="ARBA" id="ARBA00022676"/>
    </source>
</evidence>
<evidence type="ECO:0000256" key="4">
    <source>
        <dbReference type="ARBA" id="ARBA00022679"/>
    </source>
</evidence>
<feature type="binding site" evidence="10">
    <location>
        <position position="199"/>
    </location>
    <ligand>
        <name>UDP-N-acetyl-alpha-D-glucosamine</name>
        <dbReference type="ChEBI" id="CHEBI:57705"/>
    </ligand>
</feature>
<dbReference type="GO" id="GO:0051991">
    <property type="term" value="F:UDP-N-acetyl-D-glucosamine:N-acetylmuramoyl-L-alanyl-D-glutamyl-meso-2,6-diaminopimelyl-D-alanyl-D-alanine-diphosphoundecaprenol 4-beta-N-acetylglucosaminlytransferase activity"/>
    <property type="evidence" value="ECO:0007669"/>
    <property type="project" value="RHEA"/>
</dbReference>
<accession>A0A1G2DEY1</accession>
<dbReference type="GO" id="GO:0005975">
    <property type="term" value="P:carbohydrate metabolic process"/>
    <property type="evidence" value="ECO:0007669"/>
    <property type="project" value="InterPro"/>
</dbReference>
<dbReference type="InterPro" id="IPR006009">
    <property type="entry name" value="GlcNAc_MurG"/>
</dbReference>
<keyword evidence="3 10" id="KW-0328">Glycosyltransferase</keyword>
<evidence type="ECO:0000259" key="12">
    <source>
        <dbReference type="Pfam" id="PF04101"/>
    </source>
</evidence>
<organism evidence="13 14">
    <name type="scientific">Candidatus Lloydbacteria bacterium RIFCSPHIGHO2_02_FULL_51_22</name>
    <dbReference type="NCBI Taxonomy" id="1798663"/>
    <lineage>
        <taxon>Bacteria</taxon>
        <taxon>Candidatus Lloydiibacteriota</taxon>
    </lineage>
</organism>
<name>A0A1G2DEY1_9BACT</name>
<dbReference type="HAMAP" id="MF_00033">
    <property type="entry name" value="MurG"/>
    <property type="match status" value="1"/>
</dbReference>
<dbReference type="InterPro" id="IPR007235">
    <property type="entry name" value="Glyco_trans_28_C"/>
</dbReference>
<evidence type="ECO:0000256" key="2">
    <source>
        <dbReference type="ARBA" id="ARBA00022618"/>
    </source>
</evidence>
<dbReference type="GO" id="GO:0050511">
    <property type="term" value="F:undecaprenyldiphospho-muramoylpentapeptide beta-N-acetylglucosaminyltransferase activity"/>
    <property type="evidence" value="ECO:0007669"/>
    <property type="project" value="UniProtKB-UniRule"/>
</dbReference>
<evidence type="ECO:0000259" key="11">
    <source>
        <dbReference type="Pfam" id="PF03033"/>
    </source>
</evidence>
<dbReference type="UniPathway" id="UPA00219"/>
<evidence type="ECO:0000256" key="1">
    <source>
        <dbReference type="ARBA" id="ARBA00022475"/>
    </source>
</evidence>
<keyword evidence="6 10" id="KW-0573">Peptidoglycan synthesis</keyword>
<dbReference type="SUPFAM" id="SSF53756">
    <property type="entry name" value="UDP-Glycosyltransferase/glycogen phosphorylase"/>
    <property type="match status" value="1"/>
</dbReference>
<evidence type="ECO:0000256" key="6">
    <source>
        <dbReference type="ARBA" id="ARBA00022984"/>
    </source>
</evidence>